<accession>L8GGE5</accession>
<sequence>MALQPKRAEEMLQPELFDLGDFAKLYHGISRLLDCKRQPLDEATTTNLMRLQERLNAWTRVAYDTALTEAGLLFHPSGMRSSSAKGEQLRSCLRPVNVLRFRSYLAAKEPGLLGPDKPELPPLHTRPAGLASLVKACPELAPELVDALALSL</sequence>
<organism evidence="1 2">
    <name type="scientific">Acanthamoeba castellanii (strain ATCC 30010 / Neff)</name>
    <dbReference type="NCBI Taxonomy" id="1257118"/>
    <lineage>
        <taxon>Eukaryota</taxon>
        <taxon>Amoebozoa</taxon>
        <taxon>Discosea</taxon>
        <taxon>Longamoebia</taxon>
        <taxon>Centramoebida</taxon>
        <taxon>Acanthamoebidae</taxon>
        <taxon>Acanthamoeba</taxon>
    </lineage>
</organism>
<gene>
    <name evidence="1" type="ORF">ACA1_139870</name>
</gene>
<dbReference type="Proteomes" id="UP000011083">
    <property type="component" value="Unassembled WGS sequence"/>
</dbReference>
<dbReference type="VEuPathDB" id="AmoebaDB:ACA1_139870"/>
<evidence type="ECO:0000313" key="2">
    <source>
        <dbReference type="Proteomes" id="UP000011083"/>
    </source>
</evidence>
<dbReference type="EMBL" id="KB008128">
    <property type="protein sequence ID" value="ELR12125.1"/>
    <property type="molecule type" value="Genomic_DNA"/>
</dbReference>
<dbReference type="KEGG" id="acan:ACA1_139870"/>
<dbReference type="RefSeq" id="XP_004334138.1">
    <property type="nucleotide sequence ID" value="XM_004334090.1"/>
</dbReference>
<protein>
    <submittedName>
        <fullName evidence="1">Uncharacterized protein</fullName>
    </submittedName>
</protein>
<keyword evidence="2" id="KW-1185">Reference proteome</keyword>
<evidence type="ECO:0000313" key="1">
    <source>
        <dbReference type="EMBL" id="ELR12125.1"/>
    </source>
</evidence>
<proteinExistence type="predicted"/>
<reference evidence="1 2" key="1">
    <citation type="journal article" date="2013" name="Genome Biol.">
        <title>Genome of Acanthamoeba castellanii highlights extensive lateral gene transfer and early evolution of tyrosine kinase signaling.</title>
        <authorList>
            <person name="Clarke M."/>
            <person name="Lohan A.J."/>
            <person name="Liu B."/>
            <person name="Lagkouvardos I."/>
            <person name="Roy S."/>
            <person name="Zafar N."/>
            <person name="Bertelli C."/>
            <person name="Schilde C."/>
            <person name="Kianianmomeni A."/>
            <person name="Burglin T.R."/>
            <person name="Frech C."/>
            <person name="Turcotte B."/>
            <person name="Kopec K.O."/>
            <person name="Synnott J.M."/>
            <person name="Choo C."/>
            <person name="Paponov I."/>
            <person name="Finkler A."/>
            <person name="Soon Heng Tan C."/>
            <person name="Hutchins A.P."/>
            <person name="Weinmeier T."/>
            <person name="Rattei T."/>
            <person name="Chu J.S."/>
            <person name="Gimenez G."/>
            <person name="Irimia M."/>
            <person name="Rigden D.J."/>
            <person name="Fitzpatrick D.A."/>
            <person name="Lorenzo-Morales J."/>
            <person name="Bateman A."/>
            <person name="Chiu C.H."/>
            <person name="Tang P."/>
            <person name="Hegemann P."/>
            <person name="Fromm H."/>
            <person name="Raoult D."/>
            <person name="Greub G."/>
            <person name="Miranda-Saavedra D."/>
            <person name="Chen N."/>
            <person name="Nash P."/>
            <person name="Ginger M.L."/>
            <person name="Horn M."/>
            <person name="Schaap P."/>
            <person name="Caler L."/>
            <person name="Loftus B."/>
        </authorList>
    </citation>
    <scope>NUCLEOTIDE SEQUENCE [LARGE SCALE GENOMIC DNA]</scope>
    <source>
        <strain evidence="1 2">Neff</strain>
    </source>
</reference>
<name>L8GGE5_ACACF</name>
<dbReference type="AlphaFoldDB" id="L8GGE5"/>
<dbReference type="GeneID" id="14912611"/>